<reference evidence="9 10" key="1">
    <citation type="submission" date="2024-09" db="EMBL/GenBank/DDBJ databases">
        <authorList>
            <person name="Sun Q."/>
            <person name="Mori K."/>
        </authorList>
    </citation>
    <scope>NUCLEOTIDE SEQUENCE [LARGE SCALE GENOMIC DNA]</scope>
    <source>
        <strain evidence="9 10">CCM 3426</strain>
    </source>
</reference>
<dbReference type="InterPro" id="IPR050366">
    <property type="entry name" value="BP-dependent_transpt_permease"/>
</dbReference>
<dbReference type="InterPro" id="IPR000515">
    <property type="entry name" value="MetI-like"/>
</dbReference>
<comment type="similarity">
    <text evidence="7">Belongs to the binding-protein-dependent transport system permease family.</text>
</comment>
<feature type="transmembrane region" description="Helical" evidence="7">
    <location>
        <begin position="254"/>
        <end position="274"/>
    </location>
</feature>
<sequence length="286" mass="30078">MTGADPILHRQVMRVLRTRRDWLYLICRTFAALMALLAIAAPVLTLHDPNATDLGAALTGPSPAHLLGADAAGRDTLSRLVASAGTSLLGPIAVVVFSTVAGVLVGVTAGWLGGWPDTLLSRAAELLLAFPALLVAIIFVALYGTGVTAPVIALSLAYLPYVSRLARNLTLSERRRPYLAAYRVQGFSGLTICLRHLIPNIAPVVLAQSSVNFGYALLDLSALAYLGLGVPPLTPTWGSMINDGQSALLQGHPLSALLPCAAIVLTVVAFNVVAEHWADQVSRRPA</sequence>
<proteinExistence type="inferred from homology"/>
<dbReference type="Pfam" id="PF00528">
    <property type="entry name" value="BPD_transp_1"/>
    <property type="match status" value="1"/>
</dbReference>
<keyword evidence="4 7" id="KW-0812">Transmembrane</keyword>
<dbReference type="PANTHER" id="PTHR43386:SF25">
    <property type="entry name" value="PEPTIDE ABC TRANSPORTER PERMEASE PROTEIN"/>
    <property type="match status" value="1"/>
</dbReference>
<dbReference type="SUPFAM" id="SSF161098">
    <property type="entry name" value="MetI-like"/>
    <property type="match status" value="1"/>
</dbReference>
<evidence type="ECO:0000256" key="2">
    <source>
        <dbReference type="ARBA" id="ARBA00022448"/>
    </source>
</evidence>
<evidence type="ECO:0000256" key="1">
    <source>
        <dbReference type="ARBA" id="ARBA00004651"/>
    </source>
</evidence>
<dbReference type="PANTHER" id="PTHR43386">
    <property type="entry name" value="OLIGOPEPTIDE TRANSPORT SYSTEM PERMEASE PROTEIN APPC"/>
    <property type="match status" value="1"/>
</dbReference>
<dbReference type="RefSeq" id="WP_189651523.1">
    <property type="nucleotide sequence ID" value="NZ_BMRC01000020.1"/>
</dbReference>
<evidence type="ECO:0000256" key="3">
    <source>
        <dbReference type="ARBA" id="ARBA00022475"/>
    </source>
</evidence>
<dbReference type="Gene3D" id="1.10.3720.10">
    <property type="entry name" value="MetI-like"/>
    <property type="match status" value="1"/>
</dbReference>
<evidence type="ECO:0000313" key="9">
    <source>
        <dbReference type="EMBL" id="MFB9210004.1"/>
    </source>
</evidence>
<feature type="transmembrane region" description="Helical" evidence="7">
    <location>
        <begin position="88"/>
        <end position="114"/>
    </location>
</feature>
<dbReference type="PROSITE" id="PS50928">
    <property type="entry name" value="ABC_TM1"/>
    <property type="match status" value="1"/>
</dbReference>
<feature type="transmembrane region" description="Helical" evidence="7">
    <location>
        <begin position="210"/>
        <end position="234"/>
    </location>
</feature>
<keyword evidence="6 7" id="KW-0472">Membrane</keyword>
<feature type="transmembrane region" description="Helical" evidence="7">
    <location>
        <begin position="126"/>
        <end position="159"/>
    </location>
</feature>
<evidence type="ECO:0000256" key="4">
    <source>
        <dbReference type="ARBA" id="ARBA00022692"/>
    </source>
</evidence>
<gene>
    <name evidence="9" type="ORF">ACFFV7_53085</name>
</gene>
<keyword evidence="10" id="KW-1185">Reference proteome</keyword>
<keyword evidence="3" id="KW-1003">Cell membrane</keyword>
<comment type="caution">
    <text evidence="9">The sequence shown here is derived from an EMBL/GenBank/DDBJ whole genome shotgun (WGS) entry which is preliminary data.</text>
</comment>
<evidence type="ECO:0000313" key="10">
    <source>
        <dbReference type="Proteomes" id="UP001589647"/>
    </source>
</evidence>
<evidence type="ECO:0000259" key="8">
    <source>
        <dbReference type="PROSITE" id="PS50928"/>
    </source>
</evidence>
<accession>A0ABV5IZJ9</accession>
<name>A0ABV5IZJ9_9ACTN</name>
<dbReference type="InterPro" id="IPR035906">
    <property type="entry name" value="MetI-like_sf"/>
</dbReference>
<evidence type="ECO:0000256" key="5">
    <source>
        <dbReference type="ARBA" id="ARBA00022989"/>
    </source>
</evidence>
<feature type="transmembrane region" description="Helical" evidence="7">
    <location>
        <begin position="21"/>
        <end position="44"/>
    </location>
</feature>
<dbReference type="Proteomes" id="UP001589647">
    <property type="component" value="Unassembled WGS sequence"/>
</dbReference>
<keyword evidence="5 7" id="KW-1133">Transmembrane helix</keyword>
<comment type="subcellular location">
    <subcellularLocation>
        <location evidence="1 7">Cell membrane</location>
        <topology evidence="1 7">Multi-pass membrane protein</topology>
    </subcellularLocation>
</comment>
<evidence type="ECO:0000256" key="6">
    <source>
        <dbReference type="ARBA" id="ARBA00023136"/>
    </source>
</evidence>
<protein>
    <submittedName>
        <fullName evidence="9">ABC transporter permease</fullName>
    </submittedName>
</protein>
<evidence type="ECO:0000256" key="7">
    <source>
        <dbReference type="RuleBase" id="RU363032"/>
    </source>
</evidence>
<organism evidence="9 10">
    <name type="scientific">Nonomuraea spiralis</name>
    <dbReference type="NCBI Taxonomy" id="46182"/>
    <lineage>
        <taxon>Bacteria</taxon>
        <taxon>Bacillati</taxon>
        <taxon>Actinomycetota</taxon>
        <taxon>Actinomycetes</taxon>
        <taxon>Streptosporangiales</taxon>
        <taxon>Streptosporangiaceae</taxon>
        <taxon>Nonomuraea</taxon>
    </lineage>
</organism>
<keyword evidence="2 7" id="KW-0813">Transport</keyword>
<feature type="domain" description="ABC transmembrane type-1" evidence="8">
    <location>
        <begin position="88"/>
        <end position="274"/>
    </location>
</feature>
<dbReference type="EMBL" id="JBHMEI010000109">
    <property type="protein sequence ID" value="MFB9210004.1"/>
    <property type="molecule type" value="Genomic_DNA"/>
</dbReference>